<gene>
    <name evidence="10" type="ORF">Tci_003439</name>
</gene>
<comment type="subcellular location">
    <subcellularLocation>
        <location evidence="1">Secreted</location>
        <location evidence="1">Extracellular space</location>
        <location evidence="1">Apoplast</location>
    </subcellularLocation>
</comment>
<comment type="similarity">
    <text evidence="2">Belongs to the C-terminally encoded plant signaling peptide (CEP) family.</text>
</comment>
<evidence type="ECO:0000256" key="2">
    <source>
        <dbReference type="ARBA" id="ARBA00008963"/>
    </source>
</evidence>
<evidence type="ECO:0000256" key="5">
    <source>
        <dbReference type="ARBA" id="ARBA00022702"/>
    </source>
</evidence>
<evidence type="ECO:0000256" key="7">
    <source>
        <dbReference type="ARBA" id="ARBA00023278"/>
    </source>
</evidence>
<keyword evidence="9" id="KW-0812">Transmembrane</keyword>
<dbReference type="GO" id="GO:1902025">
    <property type="term" value="P:nitrate import"/>
    <property type="evidence" value="ECO:0007669"/>
    <property type="project" value="TreeGrafter"/>
</dbReference>
<reference evidence="10" key="1">
    <citation type="journal article" date="2019" name="Sci. Rep.">
        <title>Draft genome of Tanacetum cinerariifolium, the natural source of mosquito coil.</title>
        <authorList>
            <person name="Yamashiro T."/>
            <person name="Shiraishi A."/>
            <person name="Satake H."/>
            <person name="Nakayama K."/>
        </authorList>
    </citation>
    <scope>NUCLEOTIDE SEQUENCE</scope>
</reference>
<organism evidence="10">
    <name type="scientific">Tanacetum cinerariifolium</name>
    <name type="common">Dalmatian daisy</name>
    <name type="synonym">Chrysanthemum cinerariifolium</name>
    <dbReference type="NCBI Taxonomy" id="118510"/>
    <lineage>
        <taxon>Eukaryota</taxon>
        <taxon>Viridiplantae</taxon>
        <taxon>Streptophyta</taxon>
        <taxon>Embryophyta</taxon>
        <taxon>Tracheophyta</taxon>
        <taxon>Spermatophyta</taxon>
        <taxon>Magnoliopsida</taxon>
        <taxon>eudicotyledons</taxon>
        <taxon>Gunneridae</taxon>
        <taxon>Pentapetalae</taxon>
        <taxon>asterids</taxon>
        <taxon>campanulids</taxon>
        <taxon>Asterales</taxon>
        <taxon>Asteraceae</taxon>
        <taxon>Asteroideae</taxon>
        <taxon>Anthemideae</taxon>
        <taxon>Anthemidinae</taxon>
        <taxon>Tanacetum</taxon>
    </lineage>
</organism>
<dbReference type="GO" id="GO:2000280">
    <property type="term" value="P:regulation of root development"/>
    <property type="evidence" value="ECO:0007669"/>
    <property type="project" value="TreeGrafter"/>
</dbReference>
<evidence type="ECO:0000313" key="10">
    <source>
        <dbReference type="EMBL" id="GEU31461.1"/>
    </source>
</evidence>
<keyword evidence="9" id="KW-1133">Transmembrane helix</keyword>
<comment type="caution">
    <text evidence="10">The sequence shown here is derived from an EMBL/GenBank/DDBJ whole genome shotgun (WGS) entry which is preliminary data.</text>
</comment>
<dbReference type="PANTHER" id="PTHR33348">
    <property type="entry name" value="PRECURSOR OF CEP5"/>
    <property type="match status" value="1"/>
</dbReference>
<dbReference type="GO" id="GO:1901371">
    <property type="term" value="P:regulation of leaf morphogenesis"/>
    <property type="evidence" value="ECO:0007669"/>
    <property type="project" value="TreeGrafter"/>
</dbReference>
<keyword evidence="3" id="KW-0052">Apoplast</keyword>
<sequence length="254" mass="27692">MALSKLTVAILILTFTIVFESWYIEGRRLKQRTVHKNTSGEVQSRHGATYAHEALLTKPMAQLPPTQLQPPPPPHGTGDFRPTAPVTFEAQFVEGRHVKQRTVQKNPSGKVKGRDGTRYAQEALLTKPMAQIPPIQSQTKSTVESQMQPPSPPHGADDFRPTAPGHSPGNGEGRHLKHRPGYKNTYVTENSRHGVTYANEVLVTKPIAQTPSTPSHTKSTVESQVQPPPPSHGADDFRPTAPGHSPGVGHAIHN</sequence>
<dbReference type="GO" id="GO:0006995">
    <property type="term" value="P:cellular response to nitrogen starvation"/>
    <property type="evidence" value="ECO:0007669"/>
    <property type="project" value="UniProtKB-ARBA"/>
</dbReference>
<feature type="transmembrane region" description="Helical" evidence="9">
    <location>
        <begin position="6"/>
        <end position="24"/>
    </location>
</feature>
<evidence type="ECO:0000256" key="1">
    <source>
        <dbReference type="ARBA" id="ARBA00004271"/>
    </source>
</evidence>
<evidence type="ECO:0000256" key="4">
    <source>
        <dbReference type="ARBA" id="ARBA00022525"/>
    </source>
</evidence>
<evidence type="ECO:0000256" key="8">
    <source>
        <dbReference type="SAM" id="MobiDB-lite"/>
    </source>
</evidence>
<dbReference type="EMBL" id="BKCJ010000254">
    <property type="protein sequence ID" value="GEU31461.1"/>
    <property type="molecule type" value="Genomic_DNA"/>
</dbReference>
<evidence type="ECO:0000256" key="9">
    <source>
        <dbReference type="SAM" id="Phobius"/>
    </source>
</evidence>
<keyword evidence="4" id="KW-0964">Secreted</keyword>
<dbReference type="InterPro" id="IPR033250">
    <property type="entry name" value="CEP"/>
</dbReference>
<evidence type="ECO:0000256" key="6">
    <source>
        <dbReference type="ARBA" id="ARBA00022729"/>
    </source>
</evidence>
<evidence type="ECO:0000256" key="3">
    <source>
        <dbReference type="ARBA" id="ARBA00022523"/>
    </source>
</evidence>
<proteinExistence type="inferred from homology"/>
<feature type="compositionally biased region" description="Polar residues" evidence="8">
    <location>
        <begin position="134"/>
        <end position="148"/>
    </location>
</feature>
<feature type="compositionally biased region" description="Polar residues" evidence="8">
    <location>
        <begin position="208"/>
        <end position="225"/>
    </location>
</feature>
<feature type="region of interest" description="Disordered" evidence="8">
    <location>
        <begin position="125"/>
        <end position="186"/>
    </location>
</feature>
<name>A0A6L2J3S1_TANCI</name>
<feature type="region of interest" description="Disordered" evidence="8">
    <location>
        <begin position="208"/>
        <end position="254"/>
    </location>
</feature>
<dbReference type="GO" id="GO:0048046">
    <property type="term" value="C:apoplast"/>
    <property type="evidence" value="ECO:0007669"/>
    <property type="project" value="UniProtKB-SubCell"/>
</dbReference>
<protein>
    <submittedName>
        <fullName evidence="10">Uncharacterized protein</fullName>
    </submittedName>
</protein>
<dbReference type="AlphaFoldDB" id="A0A6L2J3S1"/>
<keyword evidence="7" id="KW-0379">Hydroxylation</keyword>
<keyword evidence="9" id="KW-0472">Membrane</keyword>
<dbReference type="GO" id="GO:0005179">
    <property type="term" value="F:hormone activity"/>
    <property type="evidence" value="ECO:0007669"/>
    <property type="project" value="UniProtKB-KW"/>
</dbReference>
<keyword evidence="6" id="KW-0732">Signal</keyword>
<keyword evidence="5" id="KW-0372">Hormone</keyword>
<dbReference type="GO" id="GO:0048364">
    <property type="term" value="P:root development"/>
    <property type="evidence" value="ECO:0007669"/>
    <property type="project" value="InterPro"/>
</dbReference>
<accession>A0A6L2J3S1</accession>
<dbReference type="PANTHER" id="PTHR33348:SF40">
    <property type="entry name" value="PRECURSOR OF CEP3"/>
    <property type="match status" value="1"/>
</dbReference>